<dbReference type="GO" id="GO:0000124">
    <property type="term" value="C:SAGA complex"/>
    <property type="evidence" value="ECO:0007669"/>
    <property type="project" value="InterPro"/>
</dbReference>
<evidence type="ECO:0000256" key="1">
    <source>
        <dbReference type="ARBA" id="ARBA00023117"/>
    </source>
</evidence>
<evidence type="ECO:0000256" key="2">
    <source>
        <dbReference type="PROSITE-ProRule" id="PRU00035"/>
    </source>
</evidence>
<dbReference type="PRINTS" id="PR00503">
    <property type="entry name" value="BROMODOMAIN"/>
</dbReference>
<feature type="region of interest" description="Disordered" evidence="3">
    <location>
        <begin position="1094"/>
        <end position="1172"/>
    </location>
</feature>
<keyword evidence="1 2" id="KW-0103">Bromodomain</keyword>
<feature type="compositionally biased region" description="Low complexity" evidence="3">
    <location>
        <begin position="1112"/>
        <end position="1128"/>
    </location>
</feature>
<proteinExistence type="predicted"/>
<dbReference type="GO" id="GO:0006357">
    <property type="term" value="P:regulation of transcription by RNA polymerase II"/>
    <property type="evidence" value="ECO:0007669"/>
    <property type="project" value="TreeGrafter"/>
</dbReference>
<reference evidence="5" key="1">
    <citation type="submission" date="2022-07" db="EMBL/GenBank/DDBJ databases">
        <title>Phylogenomic reconstructions and comparative analyses of Kickxellomycotina fungi.</title>
        <authorList>
            <person name="Reynolds N.K."/>
            <person name="Stajich J.E."/>
            <person name="Barry K."/>
            <person name="Grigoriev I.V."/>
            <person name="Crous P."/>
            <person name="Smith M.E."/>
        </authorList>
    </citation>
    <scope>NUCLEOTIDE SEQUENCE</scope>
    <source>
        <strain evidence="5">RSA 861</strain>
    </source>
</reference>
<dbReference type="PROSITE" id="PS00633">
    <property type="entry name" value="BROMODOMAIN_1"/>
    <property type="match status" value="1"/>
</dbReference>
<dbReference type="SMART" id="SM00297">
    <property type="entry name" value="BROMO"/>
    <property type="match status" value="1"/>
</dbReference>
<evidence type="ECO:0000259" key="4">
    <source>
        <dbReference type="PROSITE" id="PS50014"/>
    </source>
</evidence>
<feature type="compositionally biased region" description="Acidic residues" evidence="3">
    <location>
        <begin position="1096"/>
        <end position="1111"/>
    </location>
</feature>
<accession>A0A9W8AHS8</accession>
<evidence type="ECO:0000256" key="3">
    <source>
        <dbReference type="SAM" id="MobiDB-lite"/>
    </source>
</evidence>
<dbReference type="Gene3D" id="1.20.920.10">
    <property type="entry name" value="Bromodomain-like"/>
    <property type="match status" value="1"/>
</dbReference>
<dbReference type="CDD" id="cd22927">
    <property type="entry name" value="HFD_SPT7"/>
    <property type="match status" value="1"/>
</dbReference>
<dbReference type="InterPro" id="IPR018359">
    <property type="entry name" value="Bromodomain_CS"/>
</dbReference>
<evidence type="ECO:0000313" key="5">
    <source>
        <dbReference type="EMBL" id="KAJ1929610.1"/>
    </source>
</evidence>
<feature type="compositionally biased region" description="Basic and acidic residues" evidence="3">
    <location>
        <begin position="497"/>
        <end position="510"/>
    </location>
</feature>
<dbReference type="GO" id="GO:0005198">
    <property type="term" value="F:structural molecule activity"/>
    <property type="evidence" value="ECO:0007669"/>
    <property type="project" value="TreeGrafter"/>
</dbReference>
<feature type="region of interest" description="Disordered" evidence="3">
    <location>
        <begin position="926"/>
        <end position="983"/>
    </location>
</feature>
<feature type="compositionally biased region" description="Low complexity" evidence="3">
    <location>
        <begin position="1326"/>
        <end position="1345"/>
    </location>
</feature>
<dbReference type="GO" id="GO:0046982">
    <property type="term" value="F:protein heterodimerization activity"/>
    <property type="evidence" value="ECO:0007669"/>
    <property type="project" value="InterPro"/>
</dbReference>
<name>A0A9W8AHS8_9FUNG</name>
<organism evidence="5 6">
    <name type="scientific">Tieghemiomyces parasiticus</name>
    <dbReference type="NCBI Taxonomy" id="78921"/>
    <lineage>
        <taxon>Eukaryota</taxon>
        <taxon>Fungi</taxon>
        <taxon>Fungi incertae sedis</taxon>
        <taxon>Zoopagomycota</taxon>
        <taxon>Kickxellomycotina</taxon>
        <taxon>Dimargaritomycetes</taxon>
        <taxon>Dimargaritales</taxon>
        <taxon>Dimargaritaceae</taxon>
        <taxon>Tieghemiomyces</taxon>
    </lineage>
</organism>
<dbReference type="PANTHER" id="PTHR47343:SF1">
    <property type="entry name" value="TRANSCRIPTIONAL ACTIVATOR SPT7"/>
    <property type="match status" value="1"/>
</dbReference>
<sequence>MPDHSDPAPVDQRWAHWEYYVAEQLKDARIYQAHLHPREYQPFLAAIDGPDQLNKFLRPTDDDAPCTCHTADGTQLPNGTARVYESDRPPHEPCSHETARFRARAMIFEQMIPSLYPSACGCSVAAVVPLVPSSLSKTSSASPCAPSPPVPSIPSFSLGDGTRGRRPGADLDEDDYDNDDDDDYDAVDHTSHAVGTQPFPVLATATPASLTMSPAEPVADGDASADEGNPPAYQLNTEEFRIPVNDAFYTLEEDETAAAELVLVEAAREAQRPALGICADMDDPRPDGDPGPLSALTDKSGPLGSPTDVFHDSMIANVSRNNPHLKHLFHVIDSQRQNLPVSDRELRHLLTDLRTHRSKWASDERVGQEELYEALEKTLQELKNYGEHAQPFLAKVSRRDAPDYYDVIIEPMDLGAMTKKLKNLQYQSRAEFIEDLDLIYKNCFQYNSDPESTYRRHATYLRRKAEALLKHVPDITIRDRAHVEAAEEDTTSQMDLDTERHYGSDSERSVNHTPRLNGSTTFGGGPAVDVSTPGSFTAGSRSVLGDLHGEGSQPGTPSNLRRNTATSTTGSHDHEGPLGAAQEPELTTVTEDVGGEYEEEGEEEKESAIERLHTAATTIPDMRTLGWHYTTDRYRGQRARELDRMATKPFTDHVSVLRTAAGMGHFTTHAHVRYEAVRWADGQLVRTTPGPASSPAVRGGGSGAALALMHATAGVALPTTRMDTLDSTVPTRSMQRFNRANLQCHTGRPAAVVQEHGDSDHDHHGPALTAGEASGLPLADFVPEYEPAAGISELRPGPADLTLPLSFRPSVSNTALDAFDGAPPSPPVDIPIERYPSALIPTGSTLPYKLFSNIHLIREVRAVDSKIWSTRLNAPLGAPVLDEAAEVRASATAAGADPVLADLSRRAGFLVDSPVRPAPVTAGPRFDHMPWGAPPPLPAAGPSLSGHPVPLPRAAATTTTTAFPTRGDDDDDDDDSTPLPPLELDAKTAYHLMTRVTTVLATHTGYEDLHVTAVSVLTDLAIESLMNMGRTLRLYCDRFARRMDAHEMLRHTLQENGLDSMRELETYLRDDFDRFRPKLTDLKRKLENAYLRVLDQESEDEDSEGDGEEGETYYSDYSSEGERQQQPSVGGGGSGRVPTGATHGTDPAQRALQRPRLEQTDPNLPPGTEGELDFDANKQAFIVGDFGGSLGTEDFLGFKELGLDEEYGMDSLKLPNQLMFGTEYRSPDLVVRKKRKRRRNVLPYRPPREPFPPVTIENMHQQIGLMAEVFRKKAASEPEGGVIVEDEALPPRQRYNAFKPKTPAFIKPPLVALKLVIPPPVRMKGNSNKARASKAAAANTPAKAS</sequence>
<dbReference type="PANTHER" id="PTHR47343">
    <property type="entry name" value="TRANSCRIPTIONAL ACTIVATOR SPT7"/>
    <property type="match status" value="1"/>
</dbReference>
<feature type="region of interest" description="Disordered" evidence="3">
    <location>
        <begin position="277"/>
        <end position="304"/>
    </location>
</feature>
<feature type="region of interest" description="Disordered" evidence="3">
    <location>
        <begin position="483"/>
        <end position="587"/>
    </location>
</feature>
<dbReference type="SUPFAM" id="SSF47370">
    <property type="entry name" value="Bromodomain"/>
    <property type="match status" value="1"/>
</dbReference>
<dbReference type="GO" id="GO:0006325">
    <property type="term" value="P:chromatin organization"/>
    <property type="evidence" value="ECO:0007669"/>
    <property type="project" value="UniProtKB-ARBA"/>
</dbReference>
<dbReference type="Pfam" id="PF00439">
    <property type="entry name" value="Bromodomain"/>
    <property type="match status" value="1"/>
</dbReference>
<dbReference type="GO" id="GO:0046695">
    <property type="term" value="C:SLIK (SAGA-like) complex"/>
    <property type="evidence" value="ECO:0007669"/>
    <property type="project" value="InterPro"/>
</dbReference>
<feature type="compositionally biased region" description="Polar residues" evidence="3">
    <location>
        <begin position="511"/>
        <end position="520"/>
    </location>
</feature>
<dbReference type="CDD" id="cd05510">
    <property type="entry name" value="Bromo_SPT7_like"/>
    <property type="match status" value="1"/>
</dbReference>
<dbReference type="EMBL" id="JANBPT010000030">
    <property type="protein sequence ID" value="KAJ1929610.1"/>
    <property type="molecule type" value="Genomic_DNA"/>
</dbReference>
<feature type="region of interest" description="Disordered" evidence="3">
    <location>
        <begin position="136"/>
        <end position="200"/>
    </location>
</feature>
<dbReference type="Proteomes" id="UP001150569">
    <property type="component" value="Unassembled WGS sequence"/>
</dbReference>
<dbReference type="PROSITE" id="PS50014">
    <property type="entry name" value="BROMODOMAIN_2"/>
    <property type="match status" value="1"/>
</dbReference>
<protein>
    <submittedName>
        <fullName evidence="5">Transcriptional activator spt7</fullName>
    </submittedName>
</protein>
<feature type="region of interest" description="Disordered" evidence="3">
    <location>
        <begin position="1321"/>
        <end position="1345"/>
    </location>
</feature>
<feature type="compositionally biased region" description="Polar residues" evidence="3">
    <location>
        <begin position="553"/>
        <end position="570"/>
    </location>
</feature>
<feature type="compositionally biased region" description="Acidic residues" evidence="3">
    <location>
        <begin position="170"/>
        <end position="185"/>
    </location>
</feature>
<dbReference type="Gene3D" id="1.10.20.10">
    <property type="entry name" value="Histone, subunit A"/>
    <property type="match status" value="1"/>
</dbReference>
<dbReference type="InterPro" id="IPR036427">
    <property type="entry name" value="Bromodomain-like_sf"/>
</dbReference>
<feature type="region of interest" description="Disordered" evidence="3">
    <location>
        <begin position="212"/>
        <end position="233"/>
    </location>
</feature>
<gene>
    <name evidence="5" type="primary">SPT7_1</name>
    <name evidence="5" type="ORF">IWQ60_001040</name>
</gene>
<evidence type="ECO:0000313" key="6">
    <source>
        <dbReference type="Proteomes" id="UP001150569"/>
    </source>
</evidence>
<comment type="caution">
    <text evidence="5">The sequence shown here is derived from an EMBL/GenBank/DDBJ whole genome shotgun (WGS) entry which is preliminary data.</text>
</comment>
<feature type="domain" description="Bromo" evidence="4">
    <location>
        <begin position="384"/>
        <end position="454"/>
    </location>
</feature>
<dbReference type="OrthoDB" id="21449at2759"/>
<dbReference type="InterPro" id="IPR037782">
    <property type="entry name" value="Spt7"/>
</dbReference>
<dbReference type="InterPro" id="IPR001487">
    <property type="entry name" value="Bromodomain"/>
</dbReference>
<keyword evidence="6" id="KW-1185">Reference proteome</keyword>
<dbReference type="InterPro" id="IPR009072">
    <property type="entry name" value="Histone-fold"/>
</dbReference>